<evidence type="ECO:0000256" key="1">
    <source>
        <dbReference type="ARBA" id="ARBA00022603"/>
    </source>
</evidence>
<evidence type="ECO:0000256" key="2">
    <source>
        <dbReference type="ARBA" id="ARBA00022679"/>
    </source>
</evidence>
<dbReference type="CDD" id="cd02440">
    <property type="entry name" value="AdoMet_MTases"/>
    <property type="match status" value="1"/>
</dbReference>
<keyword evidence="3" id="KW-0694">RNA-binding</keyword>
<dbReference type="Pfam" id="PF02926">
    <property type="entry name" value="THUMP"/>
    <property type="match status" value="1"/>
</dbReference>
<dbReference type="Pfam" id="PF22020">
    <property type="entry name" value="RlmL_1st"/>
    <property type="match status" value="1"/>
</dbReference>
<dbReference type="RefSeq" id="WP_036788376.1">
    <property type="nucleotide sequence ID" value="NZ_JQZV01000001.1"/>
</dbReference>
<keyword evidence="2" id="KW-0808">Transferase</keyword>
<feature type="compositionally biased region" description="Basic and acidic residues" evidence="4">
    <location>
        <begin position="392"/>
        <end position="413"/>
    </location>
</feature>
<keyword evidence="1" id="KW-0489">Methyltransferase</keyword>
<dbReference type="PANTHER" id="PTHR47313">
    <property type="entry name" value="RIBOSOMAL RNA LARGE SUBUNIT METHYLTRANSFERASE K/L"/>
    <property type="match status" value="1"/>
</dbReference>
<organism evidence="6 7">
    <name type="scientific">Porphyromonas canoris</name>
    <dbReference type="NCBI Taxonomy" id="36875"/>
    <lineage>
        <taxon>Bacteria</taxon>
        <taxon>Pseudomonadati</taxon>
        <taxon>Bacteroidota</taxon>
        <taxon>Bacteroidia</taxon>
        <taxon>Bacteroidales</taxon>
        <taxon>Porphyromonadaceae</taxon>
        <taxon>Porphyromonas</taxon>
    </lineage>
</organism>
<dbReference type="Pfam" id="PF01170">
    <property type="entry name" value="UPF0020"/>
    <property type="match status" value="1"/>
</dbReference>
<dbReference type="PROSITE" id="PS01261">
    <property type="entry name" value="UPF0020"/>
    <property type="match status" value="1"/>
</dbReference>
<gene>
    <name evidence="6" type="ORF">HQ43_00690</name>
</gene>
<reference evidence="6 7" key="1">
    <citation type="submission" date="2014-08" db="EMBL/GenBank/DDBJ databases">
        <title>Porphyromonas canoris strain:OH2762 Genome sequencing.</title>
        <authorList>
            <person name="Wallis C."/>
            <person name="Deusch O."/>
            <person name="O'Flynn C."/>
            <person name="Davis I."/>
            <person name="Jospin G."/>
            <person name="Darling A.E."/>
            <person name="Coil D.A."/>
            <person name="Alexiev A."/>
            <person name="Horsfall A."/>
            <person name="Kirkwood N."/>
            <person name="Harris S."/>
            <person name="Eisen J.A."/>
        </authorList>
    </citation>
    <scope>NUCLEOTIDE SEQUENCE [LARGE SCALE GENOMIC DNA]</scope>
    <source>
        <strain evidence="7">COT-108 OH2762</strain>
    </source>
</reference>
<feature type="domain" description="THUMP" evidence="5">
    <location>
        <begin position="50"/>
        <end position="162"/>
    </location>
</feature>
<evidence type="ECO:0000313" key="6">
    <source>
        <dbReference type="EMBL" id="KGN93678.1"/>
    </source>
</evidence>
<evidence type="ECO:0000313" key="7">
    <source>
        <dbReference type="Proteomes" id="UP000030101"/>
    </source>
</evidence>
<dbReference type="InterPro" id="IPR053943">
    <property type="entry name" value="RlmKL-like_Mtase_CS"/>
</dbReference>
<dbReference type="CDD" id="cd11715">
    <property type="entry name" value="THUMP_AdoMetMT"/>
    <property type="match status" value="1"/>
</dbReference>
<dbReference type="Proteomes" id="UP000030101">
    <property type="component" value="Unassembled WGS sequence"/>
</dbReference>
<feature type="compositionally biased region" description="Basic and acidic residues" evidence="4">
    <location>
        <begin position="456"/>
        <end position="479"/>
    </location>
</feature>
<evidence type="ECO:0000259" key="5">
    <source>
        <dbReference type="PROSITE" id="PS51165"/>
    </source>
</evidence>
<protein>
    <recommendedName>
        <fullName evidence="5">THUMP domain-containing protein</fullName>
    </recommendedName>
</protein>
<dbReference type="Gene3D" id="3.40.50.150">
    <property type="entry name" value="Vaccinia Virus protein VP39"/>
    <property type="match status" value="1"/>
</dbReference>
<comment type="caution">
    <text evidence="6">The sequence shown here is derived from an EMBL/GenBank/DDBJ whole genome shotgun (WGS) entry which is preliminary data.</text>
</comment>
<dbReference type="InterPro" id="IPR054170">
    <property type="entry name" value="RlmL_1st"/>
</dbReference>
<evidence type="ECO:0000256" key="4">
    <source>
        <dbReference type="SAM" id="MobiDB-lite"/>
    </source>
</evidence>
<dbReference type="InterPro" id="IPR000241">
    <property type="entry name" value="RlmKL-like_Mtase"/>
</dbReference>
<feature type="compositionally biased region" description="Basic and acidic residues" evidence="4">
    <location>
        <begin position="486"/>
        <end position="504"/>
    </location>
</feature>
<sequence length="516" mass="59237">MEIEEREQFRMMAKTLHGLEEVLCKELQELGAEEIEKGRRVVYFKGDKRLLYKANIHLRTALRVLVPIATFEATNADEVYDYLNEHIAWDNYLDPKSTFAVDSVVYSDHFTHSKFVAYRTKDAIADYFSDLQGRRPNVSVSNPDILFHLHISHTTVTLALDSSGESLHIRGYRKVQTDAPISEVLAAGMLLLAGWEGKSAFVDPMCGSGTILIEALLMAKGIPPGIFRPSFAFERWKDFDQELLSSILDEWEEKPFDHPVVGMDISPKAIVAAKKNAEYAGVLKDISFVVSDISDVLPEQVPAVSPGEEPPMLMTNPPYGERLRPEDLEQTYSVLGSKLKHIFTGYRAWVISSSKEGLWKIGLKPFFKEVLFNGSLECELRGYETFSGKRSEFLEKSPEKPSRKSSKESEFKTRGYSVSKGQSSGDGEKGGRRRGDFKKREEGEKRAFKPRTFAAKTEKKREEPELSRSEREIEEFRREFRPRRIAHFDDERRRAPKRENEVRFRPRRKHIQEEKE</sequence>
<dbReference type="SUPFAM" id="SSF53335">
    <property type="entry name" value="S-adenosyl-L-methionine-dependent methyltransferases"/>
    <property type="match status" value="1"/>
</dbReference>
<accession>A0ABR4XNT3</accession>
<keyword evidence="7" id="KW-1185">Reference proteome</keyword>
<evidence type="ECO:0000256" key="3">
    <source>
        <dbReference type="PROSITE-ProRule" id="PRU00529"/>
    </source>
</evidence>
<dbReference type="PROSITE" id="PS51165">
    <property type="entry name" value="THUMP"/>
    <property type="match status" value="1"/>
</dbReference>
<feature type="region of interest" description="Disordered" evidence="4">
    <location>
        <begin position="392"/>
        <end position="516"/>
    </location>
</feature>
<dbReference type="EMBL" id="JQZV01000001">
    <property type="protein sequence ID" value="KGN93678.1"/>
    <property type="molecule type" value="Genomic_DNA"/>
</dbReference>
<dbReference type="SMART" id="SM00981">
    <property type="entry name" value="THUMP"/>
    <property type="match status" value="1"/>
</dbReference>
<dbReference type="Gene3D" id="3.30.2130.30">
    <property type="match status" value="1"/>
</dbReference>
<dbReference type="InterPro" id="IPR029063">
    <property type="entry name" value="SAM-dependent_MTases_sf"/>
</dbReference>
<dbReference type="InterPro" id="IPR004114">
    <property type="entry name" value="THUMP_dom"/>
</dbReference>
<feature type="compositionally biased region" description="Basic and acidic residues" evidence="4">
    <location>
        <begin position="426"/>
        <end position="447"/>
    </location>
</feature>
<dbReference type="PANTHER" id="PTHR47313:SF1">
    <property type="entry name" value="RIBOSOMAL RNA LARGE SUBUNIT METHYLTRANSFERASE K_L"/>
    <property type="match status" value="1"/>
</dbReference>
<name>A0ABR4XNT3_9PORP</name>
<proteinExistence type="predicted"/>